<dbReference type="InterPro" id="IPR011583">
    <property type="entry name" value="Chitinase_II/V-like_cat"/>
</dbReference>
<dbReference type="InterPro" id="IPR029044">
    <property type="entry name" value="Nucleotide-diphossugar_trans"/>
</dbReference>
<dbReference type="Pfam" id="PF00704">
    <property type="entry name" value="Glyco_hydro_18"/>
    <property type="match status" value="1"/>
</dbReference>
<dbReference type="Gene3D" id="3.20.20.370">
    <property type="entry name" value="Glycoside hydrolase/deacetylase"/>
    <property type="match status" value="1"/>
</dbReference>
<name>A0A5R9F2P5_9BACL</name>
<keyword evidence="4" id="KW-0472">Membrane</keyword>
<evidence type="ECO:0000256" key="1">
    <source>
        <dbReference type="ARBA" id="ARBA00006739"/>
    </source>
</evidence>
<dbReference type="CDD" id="cd06423">
    <property type="entry name" value="CESA_like"/>
    <property type="match status" value="1"/>
</dbReference>
<dbReference type="GO" id="GO:0016810">
    <property type="term" value="F:hydrolase activity, acting on carbon-nitrogen (but not peptide) bonds"/>
    <property type="evidence" value="ECO:0007669"/>
    <property type="project" value="InterPro"/>
</dbReference>
<dbReference type="InterPro" id="IPR011330">
    <property type="entry name" value="Glyco_hydro/deAcase_b/a-brl"/>
</dbReference>
<feature type="domain" description="NodB homology" evidence="5">
    <location>
        <begin position="478"/>
        <end position="663"/>
    </location>
</feature>
<accession>A0A5R9F2P5</accession>
<dbReference type="InterPro" id="IPR017853">
    <property type="entry name" value="GH"/>
</dbReference>
<dbReference type="Proteomes" id="UP000308230">
    <property type="component" value="Unassembled WGS sequence"/>
</dbReference>
<keyword evidence="4" id="KW-0812">Transmembrane</keyword>
<dbReference type="Pfam" id="PF01522">
    <property type="entry name" value="Polysacc_deac_1"/>
    <property type="match status" value="1"/>
</dbReference>
<reference evidence="6 7" key="1">
    <citation type="submission" date="2019-04" db="EMBL/GenBank/DDBJ databases">
        <title>Bacillus caeni sp. nov., a bacterium isolated from mangrove sediment.</title>
        <authorList>
            <person name="Huang H."/>
            <person name="Mo K."/>
            <person name="Hu Y."/>
        </authorList>
    </citation>
    <scope>NUCLEOTIDE SEQUENCE [LARGE SCALE GENOMIC DNA]</scope>
    <source>
        <strain evidence="6 7">HB172195</strain>
    </source>
</reference>
<dbReference type="SUPFAM" id="SSF88713">
    <property type="entry name" value="Glycoside hydrolase/deacetylase"/>
    <property type="match status" value="1"/>
</dbReference>
<dbReference type="PANTHER" id="PTHR43630">
    <property type="entry name" value="POLY-BETA-1,6-N-ACETYL-D-GLUCOSAMINE SYNTHASE"/>
    <property type="match status" value="1"/>
</dbReference>
<feature type="transmembrane region" description="Helical" evidence="4">
    <location>
        <begin position="1063"/>
        <end position="1086"/>
    </location>
</feature>
<protein>
    <submittedName>
        <fullName evidence="6">Glycosyltransferase</fullName>
    </submittedName>
</protein>
<dbReference type="GO" id="GO:0016757">
    <property type="term" value="F:glycosyltransferase activity"/>
    <property type="evidence" value="ECO:0007669"/>
    <property type="project" value="UniProtKB-KW"/>
</dbReference>
<dbReference type="InterPro" id="IPR002509">
    <property type="entry name" value="NODB_dom"/>
</dbReference>
<dbReference type="GO" id="GO:0008061">
    <property type="term" value="F:chitin binding"/>
    <property type="evidence" value="ECO:0007669"/>
    <property type="project" value="InterPro"/>
</dbReference>
<dbReference type="AlphaFoldDB" id="A0A5R9F2P5"/>
<dbReference type="PANTHER" id="PTHR43630:SF1">
    <property type="entry name" value="POLY-BETA-1,6-N-ACETYL-D-GLUCOSAMINE SYNTHASE"/>
    <property type="match status" value="1"/>
</dbReference>
<feature type="transmembrane region" description="Helical" evidence="4">
    <location>
        <begin position="45"/>
        <end position="64"/>
    </location>
</feature>
<evidence type="ECO:0000313" key="7">
    <source>
        <dbReference type="Proteomes" id="UP000308230"/>
    </source>
</evidence>
<keyword evidence="4" id="KW-1133">Transmembrane helix</keyword>
<dbReference type="PROSITE" id="PS51677">
    <property type="entry name" value="NODB"/>
    <property type="match status" value="1"/>
</dbReference>
<comment type="caution">
    <text evidence="6">The sequence shown here is derived from an EMBL/GenBank/DDBJ whole genome shotgun (WGS) entry which is preliminary data.</text>
</comment>
<dbReference type="Gene3D" id="3.90.550.10">
    <property type="entry name" value="Spore Coat Polysaccharide Biosynthesis Protein SpsA, Chain A"/>
    <property type="match status" value="1"/>
</dbReference>
<evidence type="ECO:0000313" key="6">
    <source>
        <dbReference type="EMBL" id="TLS35798.1"/>
    </source>
</evidence>
<feature type="transmembrane region" description="Helical" evidence="4">
    <location>
        <begin position="997"/>
        <end position="1018"/>
    </location>
</feature>
<dbReference type="Pfam" id="PF00535">
    <property type="entry name" value="Glycos_transf_2"/>
    <property type="match status" value="1"/>
</dbReference>
<evidence type="ECO:0000256" key="2">
    <source>
        <dbReference type="ARBA" id="ARBA00022676"/>
    </source>
</evidence>
<dbReference type="OrthoDB" id="9766299at2"/>
<evidence type="ECO:0000259" key="5">
    <source>
        <dbReference type="PROSITE" id="PS51677"/>
    </source>
</evidence>
<dbReference type="InterPro" id="IPR029070">
    <property type="entry name" value="Chitinase_insertion_sf"/>
</dbReference>
<organism evidence="6 7">
    <name type="scientific">Exobacillus caeni</name>
    <dbReference type="NCBI Taxonomy" id="2574798"/>
    <lineage>
        <taxon>Bacteria</taxon>
        <taxon>Bacillati</taxon>
        <taxon>Bacillota</taxon>
        <taxon>Bacilli</taxon>
        <taxon>Bacillales</taxon>
        <taxon>Guptibacillaceae</taxon>
        <taxon>Exobacillus</taxon>
    </lineage>
</organism>
<evidence type="ECO:0000256" key="3">
    <source>
        <dbReference type="ARBA" id="ARBA00022679"/>
    </source>
</evidence>
<dbReference type="RefSeq" id="WP_138128418.1">
    <property type="nucleotide sequence ID" value="NZ_SWLG01000016.1"/>
</dbReference>
<dbReference type="InterPro" id="IPR001223">
    <property type="entry name" value="Glyco_hydro18_cat"/>
</dbReference>
<proteinExistence type="inferred from homology"/>
<dbReference type="SUPFAM" id="SSF53448">
    <property type="entry name" value="Nucleotide-diphospho-sugar transferases"/>
    <property type="match status" value="1"/>
</dbReference>
<dbReference type="InterPro" id="IPR001173">
    <property type="entry name" value="Glyco_trans_2-like"/>
</dbReference>
<dbReference type="CDD" id="cd10962">
    <property type="entry name" value="CE4_GT2-like"/>
    <property type="match status" value="1"/>
</dbReference>
<feature type="transmembrane region" description="Helical" evidence="4">
    <location>
        <begin position="1024"/>
        <end position="1043"/>
    </location>
</feature>
<dbReference type="EMBL" id="SWLG01000016">
    <property type="protein sequence ID" value="TLS35798.1"/>
    <property type="molecule type" value="Genomic_DNA"/>
</dbReference>
<sequence length="1113" mass="125792">MLKKLTIWLFTNYNYNSAATQKEEKKQQFIFQDINGERRSKIKDYSLFSMVCLVALIMMIGLSITRTPHLNALGLEHGMVTPVNEPVEKIDDWNNESTSILKKRVEKPLLIQDNDTYGFYYEGDNKKHFIKNMDSIGSVIPDWFQLENDLSITVTPDKKIDNAAKKKGVEIIPSLRPGSEKALHNMLSTSNTRVAFIKKLEMAVKENGYNGININFEGVNRDDQKKLKDFFKELYTLFHTSNLKVTRSVQMDSISSDIESLADYTDRTIVHMTNQHNNTTIRGPLAAQGWFISKLNNLDIPPDKLVISLRNEGYDWNETTGGQGESVTYSKLMEMSNEFHLQIQWDKESYNPYVRYRKNGEDHIMWFLDAATFLNQVKAAKEFGVSGIALQNSGTEDPGVWKILKQPNKLNKVIEQMESIDRGLAGRSEGEGEIVKIKSTEKSGSRNFEINDGIILRERYSDLPSPVVVKRYGKATGKQVVLSFDDGPSAEYTPKVLDILKKYGVKGSFFVVGENAVANPNVLKRIVDEGHEIGNHTYSHARLAKDNMETKLELNSTQRVIQKFTGVSTNLFRPPYTPDIGPSTKPIGHVVKAQEMGYYLVGSLIDPRDWEADSTKEIVDGAMDEINNGNIILLHDSGGDRSHTIEALPIIIEKLREKGYTFVSIGDLINKKREEMMPPVKEKESSLNYVTAVGTFFQVKFSKIMTGLFSLLIGIGIIRLIILFIFSYKQKIKGKTSKLIPDKTDSTVSVVIAAFNEETVIGQTIRSILKSTYKNLEIIVVDDGSKDSTAKVVTTEFGEDKRVRLIQKPNGGKSSAVNRGFKESSGDIVITIDADTILSKNAISQLVRHFENPLVGAVSGNVKVGNVRNLLTLSQHIEYVTGFNLERRAFSKLNCVTVVPGAVGAWRKQAIQEVGFLDDDTLAEDADITIKLLKKGYQVAYEENALAFTEAPEDLRSFMKQRFRWSYGMLQCLWKHKDCLFNKKTKSLGFIGMPNAWFSYILQAASPLMGLSILVGLLQGSSKLFIYFGIFLLIDYIVTFYSFKLEKEKTKPLFLLWLQRTIYLPFMTLIVWKAFFFAAWGVLVGWNKLQRSGNVDERTQGEQKHVRPFAREV</sequence>
<dbReference type="Gene3D" id="3.10.50.10">
    <property type="match status" value="1"/>
</dbReference>
<evidence type="ECO:0000256" key="4">
    <source>
        <dbReference type="SAM" id="Phobius"/>
    </source>
</evidence>
<dbReference type="SUPFAM" id="SSF51445">
    <property type="entry name" value="(Trans)glycosidases"/>
    <property type="match status" value="1"/>
</dbReference>
<dbReference type="Gene3D" id="3.20.20.80">
    <property type="entry name" value="Glycosidases"/>
    <property type="match status" value="1"/>
</dbReference>
<feature type="transmembrane region" description="Helical" evidence="4">
    <location>
        <begin position="708"/>
        <end position="728"/>
    </location>
</feature>
<dbReference type="GO" id="GO:0005975">
    <property type="term" value="P:carbohydrate metabolic process"/>
    <property type="evidence" value="ECO:0007669"/>
    <property type="project" value="InterPro"/>
</dbReference>
<keyword evidence="7" id="KW-1185">Reference proteome</keyword>
<keyword evidence="2" id="KW-0328">Glycosyltransferase</keyword>
<gene>
    <name evidence="6" type="ORF">FCL54_18455</name>
</gene>
<comment type="similarity">
    <text evidence="1">Belongs to the glycosyltransferase 2 family.</text>
</comment>
<keyword evidence="3 6" id="KW-0808">Transferase</keyword>
<dbReference type="SMART" id="SM00636">
    <property type="entry name" value="Glyco_18"/>
    <property type="match status" value="1"/>
</dbReference>